<dbReference type="GO" id="GO:0006886">
    <property type="term" value="P:intracellular protein transport"/>
    <property type="evidence" value="ECO:0007669"/>
    <property type="project" value="InterPro"/>
</dbReference>
<name>A0A9P6KY04_9MICR</name>
<feature type="domain" description="Zinc finger Sec23/Sec24-type" evidence="13">
    <location>
        <begin position="50"/>
        <end position="87"/>
    </location>
</feature>
<gene>
    <name evidence="17" type="primary">SEC23</name>
    <name evidence="17" type="ORF">NGRA_2578</name>
</gene>
<evidence type="ECO:0000256" key="2">
    <source>
        <dbReference type="ARBA" id="ARBA00004397"/>
    </source>
</evidence>
<evidence type="ECO:0000313" key="18">
    <source>
        <dbReference type="Proteomes" id="UP000740883"/>
    </source>
</evidence>
<accession>A0A9P6KY04</accession>
<dbReference type="Gene3D" id="2.30.30.380">
    <property type="entry name" value="Zn-finger domain of Sec23/24"/>
    <property type="match status" value="1"/>
</dbReference>
<dbReference type="SUPFAM" id="SSF81811">
    <property type="entry name" value="Helical domain of Sec23/24"/>
    <property type="match status" value="1"/>
</dbReference>
<evidence type="ECO:0000259" key="15">
    <source>
        <dbReference type="Pfam" id="PF04815"/>
    </source>
</evidence>
<sequence>MDEAIREIEKNDGVRLTWNVWGTKGEEAAKVPLACLYNIHQETGLLECEPIFCSSCKSVLNFYCSIDFGRQSWSCVICNTSNGLPSHARDITPDNLLPELSEDNSTIEYVLSKDAVFPPVFFFVVDICTFDDERHDLLKKALETTFERIPEDCLVGFIRYGTNIELLELNSCKPEKVYLFSGKTEYQNKVVSNLDFSGKGASALVGRFLMRKYECNLKNLIENLKRDPFPVLNAYKPIRCTGSALSLAVSLMESNFANSAVKYLLFTQGPCTFGPGTVTSVKYKEKGKNDFVDEDGSAYEASAQKFYSQLGSRMCDLGHSVDILSITIEDIGINHMERLTRITGGMLIMAQDFDGNIYNSSCEKLMSSGEDGILTQGFNAKVVVKTSKNLKYNGVLGMGKSGPQGWKLGAIFPSTNITLLLSQTPEAVHQDFGYVQIITQYQRSDRKLVVRVTTFARMFSDIKEEVVNGFDQEAVAVFQARFLLMKKYEEVKDCERMIDKNLIRFAKAFGKYSKGHPGSLVLPESMAYYPNFMFFFKRSLLVQTENVSIDESVYFKNLLYREKVDDALKLIKPTLISYNYETGVSAVELDSKSLQPDVILVLDTFHNVVIWKGSYVSLWIKEGYHEQEEYSSLKEIIEQSKALADDLCKRVPTPQFCITEENKSQQRILHHYVNPSASGTVITENISFDKFFDALSKVVVSSED</sequence>
<protein>
    <recommendedName>
        <fullName evidence="12">Protein transport protein SEC23</fullName>
    </recommendedName>
</protein>
<dbReference type="Pfam" id="PF04815">
    <property type="entry name" value="Sec23_helical"/>
    <property type="match status" value="1"/>
</dbReference>
<dbReference type="SUPFAM" id="SSF53300">
    <property type="entry name" value="vWA-like"/>
    <property type="match status" value="1"/>
</dbReference>
<dbReference type="GO" id="GO:0070971">
    <property type="term" value="C:endoplasmic reticulum exit site"/>
    <property type="evidence" value="ECO:0007669"/>
    <property type="project" value="TreeGrafter"/>
</dbReference>
<keyword evidence="5 12" id="KW-0479">Metal-binding</keyword>
<proteinExistence type="inferred from homology"/>
<dbReference type="Pfam" id="PF04811">
    <property type="entry name" value="Sec23_trunk"/>
    <property type="match status" value="1"/>
</dbReference>
<keyword evidence="12" id="KW-0333">Golgi apparatus</keyword>
<evidence type="ECO:0000256" key="12">
    <source>
        <dbReference type="RuleBase" id="RU365030"/>
    </source>
</evidence>
<dbReference type="AlphaFoldDB" id="A0A9P6KY04"/>
<dbReference type="InterPro" id="IPR029006">
    <property type="entry name" value="ADF-H/Gelsolin-like_dom_sf"/>
</dbReference>
<reference evidence="17 18" key="1">
    <citation type="journal article" date="2020" name="Genome Biol. Evol.">
        <title>Comparative genomics of strictly vertically transmitted, feminizing microsporidia endosymbionts of amphipod crustaceans.</title>
        <authorList>
            <person name="Cormier A."/>
            <person name="Chebbi M.A."/>
            <person name="Giraud I."/>
            <person name="Wattier R."/>
            <person name="Teixeira M."/>
            <person name="Gilbert C."/>
            <person name="Rigaud T."/>
            <person name="Cordaux R."/>
        </authorList>
    </citation>
    <scope>NUCLEOTIDE SEQUENCE [LARGE SCALE GENOMIC DNA]</scope>
    <source>
        <strain evidence="17 18">Ou3-Ou53</strain>
    </source>
</reference>
<evidence type="ECO:0000256" key="9">
    <source>
        <dbReference type="ARBA" id="ARBA00022927"/>
    </source>
</evidence>
<comment type="function">
    <text evidence="12">Component of the coat protein complex II (COPII) which promotes the formation of transport vesicles from the endoplasmic reticulum (ER). The coat has two main functions, the physical deformation of the endoplasmic reticulum membrane into vesicles and the selection of cargo molecules.</text>
</comment>
<dbReference type="Gene3D" id="1.20.120.730">
    <property type="entry name" value="Sec23/Sec24 helical domain"/>
    <property type="match status" value="1"/>
</dbReference>
<dbReference type="InterPro" id="IPR006895">
    <property type="entry name" value="Znf_Sec23_Sec24"/>
</dbReference>
<keyword evidence="10 12" id="KW-0472">Membrane</keyword>
<feature type="domain" description="Sec23/Sec24 trunk" evidence="14">
    <location>
        <begin position="118"/>
        <end position="354"/>
    </location>
</feature>
<feature type="domain" description="Sec23/Sec24 beta-sandwich" evidence="16">
    <location>
        <begin position="377"/>
        <end position="459"/>
    </location>
</feature>
<evidence type="ECO:0000256" key="11">
    <source>
        <dbReference type="ARBA" id="ARBA00023329"/>
    </source>
</evidence>
<dbReference type="InterPro" id="IPR036175">
    <property type="entry name" value="Sec23/24_helical_dom_sf"/>
</dbReference>
<evidence type="ECO:0000256" key="5">
    <source>
        <dbReference type="ARBA" id="ARBA00022723"/>
    </source>
</evidence>
<dbReference type="GO" id="GO:0000139">
    <property type="term" value="C:Golgi membrane"/>
    <property type="evidence" value="ECO:0007669"/>
    <property type="project" value="UniProtKB-SubCell"/>
</dbReference>
<dbReference type="Pfam" id="PF08033">
    <property type="entry name" value="Sec23_BS"/>
    <property type="match status" value="1"/>
</dbReference>
<dbReference type="InterPro" id="IPR036465">
    <property type="entry name" value="vWFA_dom_sf"/>
</dbReference>
<dbReference type="Gene3D" id="3.40.20.10">
    <property type="entry name" value="Severin"/>
    <property type="match status" value="1"/>
</dbReference>
<evidence type="ECO:0000259" key="13">
    <source>
        <dbReference type="Pfam" id="PF04810"/>
    </source>
</evidence>
<dbReference type="InterPro" id="IPR036180">
    <property type="entry name" value="Gelsolin-like_dom_sf"/>
</dbReference>
<evidence type="ECO:0000256" key="3">
    <source>
        <dbReference type="ARBA" id="ARBA00009210"/>
    </source>
</evidence>
<dbReference type="Gene3D" id="3.40.50.410">
    <property type="entry name" value="von Willebrand factor, type A domain"/>
    <property type="match status" value="1"/>
</dbReference>
<dbReference type="PANTHER" id="PTHR11141:SF0">
    <property type="entry name" value="PROTEIN TRANSPORT PROTEIN SEC23"/>
    <property type="match status" value="1"/>
</dbReference>
<comment type="caution">
    <text evidence="17">The sequence shown here is derived from an EMBL/GenBank/DDBJ whole genome shotgun (WGS) entry which is preliminary data.</text>
</comment>
<keyword evidence="4 12" id="KW-0813">Transport</keyword>
<dbReference type="GO" id="GO:0008270">
    <property type="term" value="F:zinc ion binding"/>
    <property type="evidence" value="ECO:0007669"/>
    <property type="project" value="InterPro"/>
</dbReference>
<evidence type="ECO:0000256" key="10">
    <source>
        <dbReference type="ARBA" id="ARBA00023136"/>
    </source>
</evidence>
<dbReference type="SUPFAM" id="SSF82919">
    <property type="entry name" value="Zn-finger domain of Sec23/24"/>
    <property type="match status" value="1"/>
</dbReference>
<evidence type="ECO:0000256" key="7">
    <source>
        <dbReference type="ARBA" id="ARBA00022833"/>
    </source>
</evidence>
<organism evidence="17 18">
    <name type="scientific">Nosema granulosis</name>
    <dbReference type="NCBI Taxonomy" id="83296"/>
    <lineage>
        <taxon>Eukaryota</taxon>
        <taxon>Fungi</taxon>
        <taxon>Fungi incertae sedis</taxon>
        <taxon>Microsporidia</taxon>
        <taxon>Nosematidae</taxon>
        <taxon>Nosema</taxon>
    </lineage>
</organism>
<dbReference type="InterPro" id="IPR012990">
    <property type="entry name" value="Beta-sandwich_Sec23_24"/>
</dbReference>
<keyword evidence="6 12" id="KW-0256">Endoplasmic reticulum</keyword>
<dbReference type="InterPro" id="IPR037364">
    <property type="entry name" value="Sec23"/>
</dbReference>
<evidence type="ECO:0000256" key="4">
    <source>
        <dbReference type="ARBA" id="ARBA00022448"/>
    </source>
</evidence>
<dbReference type="Gene3D" id="2.60.40.1670">
    <property type="entry name" value="beta-sandwich domain of Sec23/24"/>
    <property type="match status" value="1"/>
</dbReference>
<comment type="similarity">
    <text evidence="3 12">Belongs to the SEC23/SEC24 family. SEC23 subfamily.</text>
</comment>
<evidence type="ECO:0000313" key="17">
    <source>
        <dbReference type="EMBL" id="KAF9761538.1"/>
    </source>
</evidence>
<evidence type="ECO:0000259" key="14">
    <source>
        <dbReference type="Pfam" id="PF04811"/>
    </source>
</evidence>
<feature type="domain" description="Sec23/Sec24 helical" evidence="15">
    <location>
        <begin position="471"/>
        <end position="568"/>
    </location>
</feature>
<comment type="subcellular location">
    <subcellularLocation>
        <location evidence="12">Cytoplasm</location>
    </subcellularLocation>
    <subcellularLocation>
        <location evidence="1 12">Cytoplasmic vesicle</location>
        <location evidence="1 12">COPII-coated vesicle membrane</location>
        <topology evidence="1 12">Peripheral membrane protein</topology>
        <orientation evidence="1 12">Cytoplasmic side</orientation>
    </subcellularLocation>
    <subcellularLocation>
        <location evidence="2 12">Endoplasmic reticulum membrane</location>
        <topology evidence="2 12">Peripheral membrane protein</topology>
        <orientation evidence="2 12">Cytoplasmic side</orientation>
    </subcellularLocation>
    <subcellularLocation>
        <location evidence="12">Golgi apparatus membrane</location>
        <topology evidence="12">Peripheral membrane protein</topology>
        <orientation evidence="12">Cytoplasmic side</orientation>
    </subcellularLocation>
</comment>
<dbReference type="Proteomes" id="UP000740883">
    <property type="component" value="Unassembled WGS sequence"/>
</dbReference>
<dbReference type="InterPro" id="IPR006896">
    <property type="entry name" value="Sec23/24_trunk_dom"/>
</dbReference>
<dbReference type="GO" id="GO:0005789">
    <property type="term" value="C:endoplasmic reticulum membrane"/>
    <property type="evidence" value="ECO:0007669"/>
    <property type="project" value="UniProtKB-SubCell"/>
</dbReference>
<evidence type="ECO:0000256" key="8">
    <source>
        <dbReference type="ARBA" id="ARBA00022892"/>
    </source>
</evidence>
<keyword evidence="7 12" id="KW-0862">Zinc</keyword>
<dbReference type="InterPro" id="IPR036174">
    <property type="entry name" value="Znf_Sec23_Sec24_sf"/>
</dbReference>
<keyword evidence="11 12" id="KW-0968">Cytoplasmic vesicle</keyword>
<dbReference type="PANTHER" id="PTHR11141">
    <property type="entry name" value="PROTEIN TRANSPORT PROTEIN SEC23"/>
    <property type="match status" value="1"/>
</dbReference>
<keyword evidence="9 12" id="KW-0653">Protein transport</keyword>
<dbReference type="GO" id="GO:0090110">
    <property type="term" value="P:COPII-coated vesicle cargo loading"/>
    <property type="evidence" value="ECO:0007669"/>
    <property type="project" value="TreeGrafter"/>
</dbReference>
<dbReference type="InterPro" id="IPR006900">
    <property type="entry name" value="Sec23/24_helical_dom"/>
</dbReference>
<keyword evidence="18" id="KW-1185">Reference proteome</keyword>
<dbReference type="EMBL" id="SBJO01000313">
    <property type="protein sequence ID" value="KAF9761538.1"/>
    <property type="molecule type" value="Genomic_DNA"/>
</dbReference>
<evidence type="ECO:0000256" key="1">
    <source>
        <dbReference type="ARBA" id="ARBA00004299"/>
    </source>
</evidence>
<evidence type="ECO:0000259" key="16">
    <source>
        <dbReference type="Pfam" id="PF08033"/>
    </source>
</evidence>
<keyword evidence="12" id="KW-0963">Cytoplasm</keyword>
<dbReference type="GO" id="GO:0030127">
    <property type="term" value="C:COPII vesicle coat"/>
    <property type="evidence" value="ECO:0007669"/>
    <property type="project" value="InterPro"/>
</dbReference>
<dbReference type="OrthoDB" id="10256289at2759"/>
<dbReference type="GO" id="GO:0005096">
    <property type="term" value="F:GTPase activator activity"/>
    <property type="evidence" value="ECO:0007669"/>
    <property type="project" value="TreeGrafter"/>
</dbReference>
<dbReference type="SUPFAM" id="SSF82754">
    <property type="entry name" value="C-terminal, gelsolin-like domain of Sec23/24"/>
    <property type="match status" value="1"/>
</dbReference>
<evidence type="ECO:0000256" key="6">
    <source>
        <dbReference type="ARBA" id="ARBA00022824"/>
    </source>
</evidence>
<dbReference type="Pfam" id="PF04810">
    <property type="entry name" value="zf-Sec23_Sec24"/>
    <property type="match status" value="1"/>
</dbReference>
<dbReference type="SUPFAM" id="SSF81995">
    <property type="entry name" value="beta-sandwich domain of Sec23/24"/>
    <property type="match status" value="1"/>
</dbReference>
<keyword evidence="8 12" id="KW-0931">ER-Golgi transport</keyword>